<feature type="coiled-coil region" evidence="1">
    <location>
        <begin position="103"/>
        <end position="152"/>
    </location>
</feature>
<gene>
    <name evidence="2" type="ORF">FRD01_15815</name>
</gene>
<proteinExistence type="predicted"/>
<organism evidence="2 3">
    <name type="scientific">Microvenator marinus</name>
    <dbReference type="NCBI Taxonomy" id="2600177"/>
    <lineage>
        <taxon>Bacteria</taxon>
        <taxon>Deltaproteobacteria</taxon>
        <taxon>Bradymonadales</taxon>
        <taxon>Microvenatoraceae</taxon>
        <taxon>Microvenator</taxon>
    </lineage>
</organism>
<evidence type="ECO:0000313" key="2">
    <source>
        <dbReference type="EMBL" id="QED28674.1"/>
    </source>
</evidence>
<dbReference type="AlphaFoldDB" id="A0A5B8XSY5"/>
<dbReference type="KEGG" id="bbae:FRD01_15815"/>
<protein>
    <submittedName>
        <fullName evidence="2">Uncharacterized protein</fullName>
    </submittedName>
</protein>
<keyword evidence="1" id="KW-0175">Coiled coil</keyword>
<keyword evidence="3" id="KW-1185">Reference proteome</keyword>
<sequence>MVILTRRRPDKLLAEPEIFKPTQHPGIWINGSWEMGPIVMVSSTRLPDEPEFDWMRMCVRVPDNLEDVERATALIKRSKTDKLTRQRLEETMFDFMYVDGINVLEYTERLKDQLKEAENARVEAELRYSTEIQQLKADLAALKAKIDDQEKST</sequence>
<name>A0A5B8XSY5_9DELT</name>
<reference evidence="2 3" key="1">
    <citation type="submission" date="2019-08" db="EMBL/GenBank/DDBJ databases">
        <authorList>
            <person name="Liang Q."/>
        </authorList>
    </citation>
    <scope>NUCLEOTIDE SEQUENCE [LARGE SCALE GENOMIC DNA]</scope>
    <source>
        <strain evidence="2 3">V1718</strain>
    </source>
</reference>
<dbReference type="RefSeq" id="WP_146961312.1">
    <property type="nucleotide sequence ID" value="NZ_CP042467.1"/>
</dbReference>
<accession>A0A5B8XSY5</accession>
<evidence type="ECO:0000313" key="3">
    <source>
        <dbReference type="Proteomes" id="UP000321595"/>
    </source>
</evidence>
<dbReference type="EMBL" id="CP042467">
    <property type="protein sequence ID" value="QED28674.1"/>
    <property type="molecule type" value="Genomic_DNA"/>
</dbReference>
<dbReference type="Proteomes" id="UP000321595">
    <property type="component" value="Chromosome"/>
</dbReference>
<evidence type="ECO:0000256" key="1">
    <source>
        <dbReference type="SAM" id="Coils"/>
    </source>
</evidence>